<evidence type="ECO:0000313" key="3">
    <source>
        <dbReference type="Proteomes" id="UP000030351"/>
    </source>
</evidence>
<sequence>MKGLVVGGTIVGIPAGFVMAYLTKSTPVMVITLLALMLGPLLIQKLKTKDKVSWVRPTAR</sequence>
<feature type="transmembrane region" description="Helical" evidence="1">
    <location>
        <begin position="5"/>
        <end position="22"/>
    </location>
</feature>
<dbReference type="eggNOG" id="ENOG5030RQC">
    <property type="taxonomic scope" value="Bacteria"/>
</dbReference>
<accession>A0A0A4A593</accession>
<reference evidence="2 3" key="1">
    <citation type="submission" date="2014-10" db="EMBL/GenBank/DDBJ databases">
        <title>Genome sequence of Erwinia typographi M043b.</title>
        <authorList>
            <person name="Chan K.-G."/>
            <person name="Tan W.-S."/>
        </authorList>
    </citation>
    <scope>NUCLEOTIDE SEQUENCE [LARGE SCALE GENOMIC DNA]</scope>
    <source>
        <strain evidence="2 3">M043b</strain>
    </source>
</reference>
<evidence type="ECO:0008006" key="4">
    <source>
        <dbReference type="Google" id="ProtNLM"/>
    </source>
</evidence>
<evidence type="ECO:0000256" key="1">
    <source>
        <dbReference type="SAM" id="Phobius"/>
    </source>
</evidence>
<gene>
    <name evidence="2" type="ORF">NG99_12630</name>
</gene>
<evidence type="ECO:0000313" key="2">
    <source>
        <dbReference type="EMBL" id="KGT93043.1"/>
    </source>
</evidence>
<dbReference type="AlphaFoldDB" id="A0A0A4A593"/>
<name>A0A0A4A593_9GAMM</name>
<dbReference type="Proteomes" id="UP000030351">
    <property type="component" value="Unassembled WGS sequence"/>
</dbReference>
<keyword evidence="1" id="KW-1133">Transmembrane helix</keyword>
<keyword evidence="1" id="KW-0472">Membrane</keyword>
<keyword evidence="3" id="KW-1185">Reference proteome</keyword>
<protein>
    <recommendedName>
        <fullName evidence="4">Membrane transporter protein</fullName>
    </recommendedName>
</protein>
<dbReference type="EMBL" id="JRUQ01000038">
    <property type="protein sequence ID" value="KGT93043.1"/>
    <property type="molecule type" value="Genomic_DNA"/>
</dbReference>
<keyword evidence="1" id="KW-0812">Transmembrane</keyword>
<organism evidence="2 3">
    <name type="scientific">Erwinia typographi</name>
    <dbReference type="NCBI Taxonomy" id="371042"/>
    <lineage>
        <taxon>Bacteria</taxon>
        <taxon>Pseudomonadati</taxon>
        <taxon>Pseudomonadota</taxon>
        <taxon>Gammaproteobacteria</taxon>
        <taxon>Enterobacterales</taxon>
        <taxon>Erwiniaceae</taxon>
        <taxon>Erwinia</taxon>
    </lineage>
</organism>
<comment type="caution">
    <text evidence="2">The sequence shown here is derived from an EMBL/GenBank/DDBJ whole genome shotgun (WGS) entry which is preliminary data.</text>
</comment>
<proteinExistence type="predicted"/>
<feature type="transmembrane region" description="Helical" evidence="1">
    <location>
        <begin position="28"/>
        <end position="46"/>
    </location>
</feature>